<name>A0A1G6XWA9_9PROT</name>
<reference evidence="9 10" key="1">
    <citation type="submission" date="2016-10" db="EMBL/GenBank/DDBJ databases">
        <authorList>
            <person name="de Groot N.N."/>
        </authorList>
    </citation>
    <scope>NUCLEOTIDE SEQUENCE [LARGE SCALE GENOMIC DNA]</scope>
    <source>
        <strain evidence="9 10">CGMCC 1.9109</strain>
    </source>
</reference>
<feature type="transmembrane region" description="Helical" evidence="8">
    <location>
        <begin position="21"/>
        <end position="37"/>
    </location>
</feature>
<dbReference type="PANTHER" id="PTHR30558:SF13">
    <property type="entry name" value="BIOPOLYMER TRANSPORT PROTEIN EXBD2"/>
    <property type="match status" value="1"/>
</dbReference>
<keyword evidence="4 7" id="KW-0812">Transmembrane</keyword>
<evidence type="ECO:0000256" key="2">
    <source>
        <dbReference type="ARBA" id="ARBA00005811"/>
    </source>
</evidence>
<dbReference type="PANTHER" id="PTHR30558">
    <property type="entry name" value="EXBD MEMBRANE COMPONENT OF PMF-DRIVEN MACROMOLECULE IMPORT SYSTEM"/>
    <property type="match status" value="1"/>
</dbReference>
<gene>
    <name evidence="9" type="ORF">SAMN04488071_1367</name>
</gene>
<dbReference type="GO" id="GO:0015031">
    <property type="term" value="P:protein transport"/>
    <property type="evidence" value="ECO:0007669"/>
    <property type="project" value="UniProtKB-KW"/>
</dbReference>
<evidence type="ECO:0000256" key="6">
    <source>
        <dbReference type="ARBA" id="ARBA00023136"/>
    </source>
</evidence>
<comment type="similarity">
    <text evidence="2 7">Belongs to the ExbD/TolR family.</text>
</comment>
<organism evidence="9 10">
    <name type="scientific">Kordiimonas lacus</name>
    <dbReference type="NCBI Taxonomy" id="637679"/>
    <lineage>
        <taxon>Bacteria</taxon>
        <taxon>Pseudomonadati</taxon>
        <taxon>Pseudomonadota</taxon>
        <taxon>Alphaproteobacteria</taxon>
        <taxon>Kordiimonadales</taxon>
        <taxon>Kordiimonadaceae</taxon>
        <taxon>Kordiimonas</taxon>
    </lineage>
</organism>
<sequence>MRTRTRSRTAARTDMTPMLDIVFIMLIFFIVTASFIREDGLSVNFQKPQPGPKSPTEPIGFSVDAASRIFHAGRLIDHWSIEAIIKQEHTARPEAPVVVETDPSAAMGQFIRIHNEAVKAGMRRDKVAIVVRSE</sequence>
<evidence type="ECO:0000313" key="10">
    <source>
        <dbReference type="Proteomes" id="UP000183685"/>
    </source>
</evidence>
<keyword evidence="7" id="KW-0653">Protein transport</keyword>
<dbReference type="RefSeq" id="WP_068301817.1">
    <property type="nucleotide sequence ID" value="NZ_FNAK01000003.1"/>
</dbReference>
<evidence type="ECO:0000256" key="4">
    <source>
        <dbReference type="ARBA" id="ARBA00022692"/>
    </source>
</evidence>
<keyword evidence="10" id="KW-1185">Reference proteome</keyword>
<keyword evidence="6 8" id="KW-0472">Membrane</keyword>
<evidence type="ECO:0000256" key="3">
    <source>
        <dbReference type="ARBA" id="ARBA00022475"/>
    </source>
</evidence>
<dbReference type="AlphaFoldDB" id="A0A1G6XWA9"/>
<keyword evidence="7" id="KW-0813">Transport</keyword>
<dbReference type="GO" id="GO:0005886">
    <property type="term" value="C:plasma membrane"/>
    <property type="evidence" value="ECO:0007669"/>
    <property type="project" value="UniProtKB-SubCell"/>
</dbReference>
<comment type="subcellular location">
    <subcellularLocation>
        <location evidence="1">Cell membrane</location>
        <topology evidence="1">Single-pass membrane protein</topology>
    </subcellularLocation>
    <subcellularLocation>
        <location evidence="7">Cell membrane</location>
        <topology evidence="7">Single-pass type II membrane protein</topology>
    </subcellularLocation>
</comment>
<dbReference type="STRING" id="637679.GCA_001550055_01048"/>
<protein>
    <submittedName>
        <fullName evidence="9">Biopolymer transport protein ExbD</fullName>
    </submittedName>
</protein>
<dbReference type="EMBL" id="FNAK01000003">
    <property type="protein sequence ID" value="SDD81656.1"/>
    <property type="molecule type" value="Genomic_DNA"/>
</dbReference>
<dbReference type="Pfam" id="PF02472">
    <property type="entry name" value="ExbD"/>
    <property type="match status" value="1"/>
</dbReference>
<keyword evidence="3" id="KW-1003">Cell membrane</keyword>
<evidence type="ECO:0000256" key="1">
    <source>
        <dbReference type="ARBA" id="ARBA00004162"/>
    </source>
</evidence>
<evidence type="ECO:0000256" key="7">
    <source>
        <dbReference type="RuleBase" id="RU003879"/>
    </source>
</evidence>
<evidence type="ECO:0000313" key="9">
    <source>
        <dbReference type="EMBL" id="SDD81656.1"/>
    </source>
</evidence>
<proteinExistence type="inferred from homology"/>
<keyword evidence="5 8" id="KW-1133">Transmembrane helix</keyword>
<accession>A0A1G6XWA9</accession>
<dbReference type="InterPro" id="IPR003400">
    <property type="entry name" value="ExbD"/>
</dbReference>
<dbReference type="GO" id="GO:0022857">
    <property type="term" value="F:transmembrane transporter activity"/>
    <property type="evidence" value="ECO:0007669"/>
    <property type="project" value="InterPro"/>
</dbReference>
<dbReference type="Proteomes" id="UP000183685">
    <property type="component" value="Unassembled WGS sequence"/>
</dbReference>
<dbReference type="OrthoDB" id="5456447at2"/>
<evidence type="ECO:0000256" key="5">
    <source>
        <dbReference type="ARBA" id="ARBA00022989"/>
    </source>
</evidence>
<evidence type="ECO:0000256" key="8">
    <source>
        <dbReference type="SAM" id="Phobius"/>
    </source>
</evidence>